<dbReference type="Proteomes" id="UP000237105">
    <property type="component" value="Unassembled WGS sequence"/>
</dbReference>
<comment type="caution">
    <text evidence="1">The sequence shown here is derived from an EMBL/GenBank/DDBJ whole genome shotgun (WGS) entry which is preliminary data.</text>
</comment>
<sequence length="51" mass="5963">EGISREFIKNVSRINRDHYQCQESIMIVKNPSIIHQEPIQIVVDVKNSSRL</sequence>
<dbReference type="EMBL" id="JXTB01000128">
    <property type="protein sequence ID" value="PON60663.1"/>
    <property type="molecule type" value="Genomic_DNA"/>
</dbReference>
<evidence type="ECO:0000313" key="1">
    <source>
        <dbReference type="EMBL" id="PON60663.1"/>
    </source>
</evidence>
<organism evidence="1 2">
    <name type="scientific">Parasponia andersonii</name>
    <name type="common">Sponia andersonii</name>
    <dbReference type="NCBI Taxonomy" id="3476"/>
    <lineage>
        <taxon>Eukaryota</taxon>
        <taxon>Viridiplantae</taxon>
        <taxon>Streptophyta</taxon>
        <taxon>Embryophyta</taxon>
        <taxon>Tracheophyta</taxon>
        <taxon>Spermatophyta</taxon>
        <taxon>Magnoliopsida</taxon>
        <taxon>eudicotyledons</taxon>
        <taxon>Gunneridae</taxon>
        <taxon>Pentapetalae</taxon>
        <taxon>rosids</taxon>
        <taxon>fabids</taxon>
        <taxon>Rosales</taxon>
        <taxon>Cannabaceae</taxon>
        <taxon>Parasponia</taxon>
    </lineage>
</organism>
<gene>
    <name evidence="1" type="ORF">PanWU01x14_150810</name>
</gene>
<evidence type="ECO:0000313" key="2">
    <source>
        <dbReference type="Proteomes" id="UP000237105"/>
    </source>
</evidence>
<name>A0A2P5CI03_PARAD</name>
<keyword evidence="2" id="KW-1185">Reference proteome</keyword>
<reference evidence="2" key="1">
    <citation type="submission" date="2016-06" db="EMBL/GenBank/DDBJ databases">
        <title>Parallel loss of symbiosis genes in relatives of nitrogen-fixing non-legume Parasponia.</title>
        <authorList>
            <person name="Van Velzen R."/>
            <person name="Holmer R."/>
            <person name="Bu F."/>
            <person name="Rutten L."/>
            <person name="Van Zeijl A."/>
            <person name="Liu W."/>
            <person name="Santuari L."/>
            <person name="Cao Q."/>
            <person name="Sharma T."/>
            <person name="Shen D."/>
            <person name="Roswanjaya Y."/>
            <person name="Wardhani T."/>
            <person name="Kalhor M.S."/>
            <person name="Jansen J."/>
            <person name="Van den Hoogen J."/>
            <person name="Gungor B."/>
            <person name="Hartog M."/>
            <person name="Hontelez J."/>
            <person name="Verver J."/>
            <person name="Yang W.-C."/>
            <person name="Schijlen E."/>
            <person name="Repin R."/>
            <person name="Schilthuizen M."/>
            <person name="Schranz E."/>
            <person name="Heidstra R."/>
            <person name="Miyata K."/>
            <person name="Fedorova E."/>
            <person name="Kohlen W."/>
            <person name="Bisseling T."/>
            <person name="Smit S."/>
            <person name="Geurts R."/>
        </authorList>
    </citation>
    <scope>NUCLEOTIDE SEQUENCE [LARGE SCALE GENOMIC DNA]</scope>
    <source>
        <strain evidence="2">cv. WU1-14</strain>
    </source>
</reference>
<feature type="non-terminal residue" evidence="1">
    <location>
        <position position="1"/>
    </location>
</feature>
<protein>
    <submittedName>
        <fullName evidence="1">Uncharacterized protein</fullName>
    </submittedName>
</protein>
<accession>A0A2P5CI03</accession>
<proteinExistence type="predicted"/>
<dbReference type="AlphaFoldDB" id="A0A2P5CI03"/>